<accession>A0ABQ5DBN1</accession>
<dbReference type="Proteomes" id="UP001151760">
    <property type="component" value="Unassembled WGS sequence"/>
</dbReference>
<name>A0ABQ5DBN1_9ASTR</name>
<sequence>MTVGCTWDILSQRDFHDLFSEVSWVIPTLVVIESHILYEFPRFLDAFVTKLTTSRIFDSVPYGGIDIIIKDLDLESKIDAMKRDFFKSSNQSPWNAHPFYTKRMVSDRRGTTLFPSGSSMGFR</sequence>
<reference evidence="1" key="2">
    <citation type="submission" date="2022-01" db="EMBL/GenBank/DDBJ databases">
        <authorList>
            <person name="Yamashiro T."/>
            <person name="Shiraishi A."/>
            <person name="Satake H."/>
            <person name="Nakayama K."/>
        </authorList>
    </citation>
    <scope>NUCLEOTIDE SEQUENCE</scope>
</reference>
<gene>
    <name evidence="1" type="ORF">Tco_0927075</name>
</gene>
<evidence type="ECO:0000313" key="2">
    <source>
        <dbReference type="Proteomes" id="UP001151760"/>
    </source>
</evidence>
<dbReference type="EMBL" id="BQNB010015157">
    <property type="protein sequence ID" value="GJT36656.1"/>
    <property type="molecule type" value="Genomic_DNA"/>
</dbReference>
<comment type="caution">
    <text evidence="1">The sequence shown here is derived from an EMBL/GenBank/DDBJ whole genome shotgun (WGS) entry which is preliminary data.</text>
</comment>
<reference evidence="1" key="1">
    <citation type="journal article" date="2022" name="Int. J. Mol. Sci.">
        <title>Draft Genome of Tanacetum Coccineum: Genomic Comparison of Closely Related Tanacetum-Family Plants.</title>
        <authorList>
            <person name="Yamashiro T."/>
            <person name="Shiraishi A."/>
            <person name="Nakayama K."/>
            <person name="Satake H."/>
        </authorList>
    </citation>
    <scope>NUCLEOTIDE SEQUENCE</scope>
</reference>
<organism evidence="1 2">
    <name type="scientific">Tanacetum coccineum</name>
    <dbReference type="NCBI Taxonomy" id="301880"/>
    <lineage>
        <taxon>Eukaryota</taxon>
        <taxon>Viridiplantae</taxon>
        <taxon>Streptophyta</taxon>
        <taxon>Embryophyta</taxon>
        <taxon>Tracheophyta</taxon>
        <taxon>Spermatophyta</taxon>
        <taxon>Magnoliopsida</taxon>
        <taxon>eudicotyledons</taxon>
        <taxon>Gunneridae</taxon>
        <taxon>Pentapetalae</taxon>
        <taxon>asterids</taxon>
        <taxon>campanulids</taxon>
        <taxon>Asterales</taxon>
        <taxon>Asteraceae</taxon>
        <taxon>Asteroideae</taxon>
        <taxon>Anthemideae</taxon>
        <taxon>Anthemidinae</taxon>
        <taxon>Tanacetum</taxon>
    </lineage>
</organism>
<proteinExistence type="predicted"/>
<keyword evidence="2" id="KW-1185">Reference proteome</keyword>
<protein>
    <submittedName>
        <fullName evidence="1">Uncharacterized protein</fullName>
    </submittedName>
</protein>
<evidence type="ECO:0000313" key="1">
    <source>
        <dbReference type="EMBL" id="GJT36656.1"/>
    </source>
</evidence>